<name>A0A848J635_9BACT</name>
<protein>
    <submittedName>
        <fullName evidence="2">Uncharacterized protein</fullName>
    </submittedName>
</protein>
<keyword evidence="1" id="KW-0472">Membrane</keyword>
<evidence type="ECO:0000256" key="1">
    <source>
        <dbReference type="SAM" id="Phobius"/>
    </source>
</evidence>
<keyword evidence="1" id="KW-1133">Transmembrane helix</keyword>
<keyword evidence="1" id="KW-0812">Transmembrane</keyword>
<sequence>MDENKLQTLVSDAEYLLKTGSTIKEVVNNLRSKGVDDETISHIIKYVENKKKNDESRIIIDDPFKLERKKSKSSRMLNSGGMMLLYLIIFFTPGILLLTGDMEFLLSDSNSGRGKVRLLKSIIRALYSIQGEPLGYFIAIILIGLGFYFIYKEAKKFNEVIST</sequence>
<keyword evidence="3" id="KW-1185">Reference proteome</keyword>
<feature type="transmembrane region" description="Helical" evidence="1">
    <location>
        <begin position="134"/>
        <end position="151"/>
    </location>
</feature>
<comment type="caution">
    <text evidence="2">The sequence shown here is derived from an EMBL/GenBank/DDBJ whole genome shotgun (WGS) entry which is preliminary data.</text>
</comment>
<accession>A0A848J635</accession>
<feature type="transmembrane region" description="Helical" evidence="1">
    <location>
        <begin position="76"/>
        <end position="98"/>
    </location>
</feature>
<evidence type="ECO:0000313" key="3">
    <source>
        <dbReference type="Proteomes" id="UP000559010"/>
    </source>
</evidence>
<dbReference type="RefSeq" id="WP_169680677.1">
    <property type="nucleotide sequence ID" value="NZ_JABBNU010000005.1"/>
</dbReference>
<organism evidence="2 3">
    <name type="scientific">Marinigracilibium pacificum</name>
    <dbReference type="NCBI Taxonomy" id="2729599"/>
    <lineage>
        <taxon>Bacteria</taxon>
        <taxon>Pseudomonadati</taxon>
        <taxon>Bacteroidota</taxon>
        <taxon>Cytophagia</taxon>
        <taxon>Cytophagales</taxon>
        <taxon>Flammeovirgaceae</taxon>
        <taxon>Marinigracilibium</taxon>
    </lineage>
</organism>
<evidence type="ECO:0000313" key="2">
    <source>
        <dbReference type="EMBL" id="NMM48592.1"/>
    </source>
</evidence>
<reference evidence="2 3" key="1">
    <citation type="submission" date="2020-04" db="EMBL/GenBank/DDBJ databases">
        <title>Flammeovirgaceae bacterium KN852 isolated from deep sea.</title>
        <authorList>
            <person name="Zhang D.-C."/>
        </authorList>
    </citation>
    <scope>NUCLEOTIDE SEQUENCE [LARGE SCALE GENOMIC DNA]</scope>
    <source>
        <strain evidence="2 3">KN852</strain>
    </source>
</reference>
<dbReference type="EMBL" id="JABBNU010000005">
    <property type="protein sequence ID" value="NMM48592.1"/>
    <property type="molecule type" value="Genomic_DNA"/>
</dbReference>
<proteinExistence type="predicted"/>
<dbReference type="Proteomes" id="UP000559010">
    <property type="component" value="Unassembled WGS sequence"/>
</dbReference>
<gene>
    <name evidence="2" type="ORF">HH304_09290</name>
</gene>
<dbReference type="AlphaFoldDB" id="A0A848J635"/>